<evidence type="ECO:0000313" key="4">
    <source>
        <dbReference type="Proteomes" id="UP000484015"/>
    </source>
</evidence>
<comment type="similarity">
    <text evidence="1">Belongs to the universal stress protein A family.</text>
</comment>
<dbReference type="InterPro" id="IPR006015">
    <property type="entry name" value="Universal_stress_UspA"/>
</dbReference>
<keyword evidence="4" id="KW-1185">Reference proteome</keyword>
<gene>
    <name evidence="3" type="ORF">GM668_21375</name>
</gene>
<organism evidence="3 4">
    <name type="scientific">Pseudoduganella ginsengisoli</name>
    <dbReference type="NCBI Taxonomy" id="1462440"/>
    <lineage>
        <taxon>Bacteria</taxon>
        <taxon>Pseudomonadati</taxon>
        <taxon>Pseudomonadota</taxon>
        <taxon>Betaproteobacteria</taxon>
        <taxon>Burkholderiales</taxon>
        <taxon>Oxalobacteraceae</taxon>
        <taxon>Telluria group</taxon>
        <taxon>Pseudoduganella</taxon>
    </lineage>
</organism>
<proteinExistence type="inferred from homology"/>
<name>A0A6L6Q483_9BURK</name>
<dbReference type="PRINTS" id="PR01438">
    <property type="entry name" value="UNVRSLSTRESS"/>
</dbReference>
<dbReference type="PANTHER" id="PTHR46268">
    <property type="entry name" value="STRESS RESPONSE PROTEIN NHAX"/>
    <property type="match status" value="1"/>
</dbReference>
<dbReference type="AlphaFoldDB" id="A0A6L6Q483"/>
<dbReference type="InterPro" id="IPR006016">
    <property type="entry name" value="UspA"/>
</dbReference>
<dbReference type="Gene3D" id="3.40.50.12370">
    <property type="match status" value="1"/>
</dbReference>
<reference evidence="3 4" key="1">
    <citation type="submission" date="2019-11" db="EMBL/GenBank/DDBJ databases">
        <title>Type strains purchased from KCTC, JCM and DSMZ.</title>
        <authorList>
            <person name="Lu H."/>
        </authorList>
    </citation>
    <scope>NUCLEOTIDE SEQUENCE [LARGE SCALE GENOMIC DNA]</scope>
    <source>
        <strain evidence="3 4">KCTC 42409</strain>
    </source>
</reference>
<dbReference type="Proteomes" id="UP000484015">
    <property type="component" value="Unassembled WGS sequence"/>
</dbReference>
<comment type="caution">
    <text evidence="3">The sequence shown here is derived from an EMBL/GenBank/DDBJ whole genome shotgun (WGS) entry which is preliminary data.</text>
</comment>
<protein>
    <submittedName>
        <fullName evidence="3">Universal stress protein</fullName>
    </submittedName>
</protein>
<accession>A0A6L6Q483</accession>
<dbReference type="RefSeq" id="WP_155440979.1">
    <property type="nucleotide sequence ID" value="NZ_WNLA01000016.1"/>
</dbReference>
<dbReference type="PANTHER" id="PTHR46268:SF15">
    <property type="entry name" value="UNIVERSAL STRESS PROTEIN HP_0031"/>
    <property type="match status" value="1"/>
</dbReference>
<evidence type="ECO:0000256" key="1">
    <source>
        <dbReference type="ARBA" id="ARBA00008791"/>
    </source>
</evidence>
<sequence length="280" mass="29886">MSYRTILVHADNAANAAERIRLAAHLALLEQAHLVGAAMSGIPRFISQRSPFEGSSALFSGYVEHVTRRAEQALALFSAVVKQTGLNSYEQRNRDEDEYSGLCLQARYADLLVLGQADPQDRNEGALLLDLPEHVILYAGRPVLLVPAAGQFATLGERPLIGWNGSVEAIRAITAAMPLLRRAKQAAVAIIAPETGPESHGEEPGADIALYLARHGVNAEVMTISPPHGAGQGLLQLAAAIRADLLVMGCYGHTRLRERILGGASKTVLAGMTLPVLMAH</sequence>
<evidence type="ECO:0000259" key="2">
    <source>
        <dbReference type="Pfam" id="PF00582"/>
    </source>
</evidence>
<feature type="domain" description="UspA" evidence="2">
    <location>
        <begin position="220"/>
        <end position="279"/>
    </location>
</feature>
<evidence type="ECO:0000313" key="3">
    <source>
        <dbReference type="EMBL" id="MTW04627.1"/>
    </source>
</evidence>
<dbReference type="OrthoDB" id="9804721at2"/>
<dbReference type="CDD" id="cd00293">
    <property type="entry name" value="USP-like"/>
    <property type="match status" value="1"/>
</dbReference>
<dbReference type="Pfam" id="PF00582">
    <property type="entry name" value="Usp"/>
    <property type="match status" value="1"/>
</dbReference>
<dbReference type="SUPFAM" id="SSF52402">
    <property type="entry name" value="Adenine nucleotide alpha hydrolases-like"/>
    <property type="match status" value="2"/>
</dbReference>
<dbReference type="EMBL" id="WNLA01000016">
    <property type="protein sequence ID" value="MTW04627.1"/>
    <property type="molecule type" value="Genomic_DNA"/>
</dbReference>